<dbReference type="RefSeq" id="WP_322879227.1">
    <property type="nucleotide sequence ID" value="NZ_JAVMIP010000020.1"/>
</dbReference>
<evidence type="ECO:0000256" key="3">
    <source>
        <dbReference type="PIRSR" id="PIRSR601613-1"/>
    </source>
</evidence>
<proteinExistence type="predicted"/>
<dbReference type="InterPro" id="IPR036188">
    <property type="entry name" value="FAD/NAD-bd_sf"/>
</dbReference>
<dbReference type="GO" id="GO:0016491">
    <property type="term" value="F:oxidoreductase activity"/>
    <property type="evidence" value="ECO:0007669"/>
    <property type="project" value="UniProtKB-KW"/>
</dbReference>
<feature type="domain" description="Amine oxidase" evidence="4">
    <location>
        <begin position="16"/>
        <end position="421"/>
    </location>
</feature>
<evidence type="ECO:0000313" key="6">
    <source>
        <dbReference type="Proteomes" id="UP001268256"/>
    </source>
</evidence>
<dbReference type="AlphaFoldDB" id="A0AAE4FTG2"/>
<gene>
    <name evidence="5" type="ORF">RIF25_14495</name>
</gene>
<name>A0AAE4FTG2_9CYAN</name>
<reference evidence="6" key="1">
    <citation type="submission" date="2023-07" db="EMBL/GenBank/DDBJ databases">
        <authorList>
            <person name="Luz R."/>
            <person name="Cordeiro R."/>
            <person name="Fonseca A."/>
            <person name="Goncalves V."/>
        </authorList>
    </citation>
    <scope>NUCLEOTIDE SEQUENCE [LARGE SCALE GENOMIC DNA]</scope>
    <source>
        <strain evidence="6">BACA0444</strain>
    </source>
</reference>
<evidence type="ECO:0000256" key="1">
    <source>
        <dbReference type="ARBA" id="ARBA00001974"/>
    </source>
</evidence>
<dbReference type="PANTHER" id="PTHR10742:SF410">
    <property type="entry name" value="LYSINE-SPECIFIC HISTONE DEMETHYLASE 2"/>
    <property type="match status" value="1"/>
</dbReference>
<dbReference type="InterPro" id="IPR002937">
    <property type="entry name" value="Amino_oxidase"/>
</dbReference>
<keyword evidence="6" id="KW-1185">Reference proteome</keyword>
<protein>
    <submittedName>
        <fullName evidence="5">NAD(P)/FAD-dependent oxidoreductase</fullName>
        <ecNumber evidence="5">1.-.-.-</ecNumber>
    </submittedName>
</protein>
<dbReference type="SUPFAM" id="SSF54373">
    <property type="entry name" value="FAD-linked reductases, C-terminal domain"/>
    <property type="match status" value="1"/>
</dbReference>
<keyword evidence="2 5" id="KW-0560">Oxidoreductase</keyword>
<dbReference type="Gene3D" id="3.50.50.60">
    <property type="entry name" value="FAD/NAD(P)-binding domain"/>
    <property type="match status" value="1"/>
</dbReference>
<dbReference type="PRINTS" id="PR00757">
    <property type="entry name" value="AMINEOXDASEF"/>
</dbReference>
<dbReference type="Pfam" id="PF01593">
    <property type="entry name" value="Amino_oxidase"/>
    <property type="match status" value="1"/>
</dbReference>
<dbReference type="EMBL" id="JAVMIP010000020">
    <property type="protein sequence ID" value="MDS3862008.1"/>
    <property type="molecule type" value="Genomic_DNA"/>
</dbReference>
<dbReference type="InterPro" id="IPR001613">
    <property type="entry name" value="Flavin_amine_oxidase"/>
</dbReference>
<evidence type="ECO:0000259" key="4">
    <source>
        <dbReference type="Pfam" id="PF01593"/>
    </source>
</evidence>
<dbReference type="PANTHER" id="PTHR10742">
    <property type="entry name" value="FLAVIN MONOAMINE OXIDASE"/>
    <property type="match status" value="1"/>
</dbReference>
<feature type="binding site" evidence="3">
    <location>
        <position position="312"/>
    </location>
    <ligand>
        <name>substrate</name>
    </ligand>
</feature>
<comment type="caution">
    <text evidence="5">The sequence shown here is derived from an EMBL/GenBank/DDBJ whole genome shotgun (WGS) entry which is preliminary data.</text>
</comment>
<comment type="cofactor">
    <cofactor evidence="1">
        <name>FAD</name>
        <dbReference type="ChEBI" id="CHEBI:57692"/>
    </cofactor>
</comment>
<evidence type="ECO:0000313" key="5">
    <source>
        <dbReference type="EMBL" id="MDS3862008.1"/>
    </source>
</evidence>
<feature type="binding site" evidence="3">
    <location>
        <begin position="36"/>
        <end position="37"/>
    </location>
    <ligand>
        <name>FAD</name>
        <dbReference type="ChEBI" id="CHEBI:57692"/>
    </ligand>
</feature>
<evidence type="ECO:0000256" key="2">
    <source>
        <dbReference type="ARBA" id="ARBA00023002"/>
    </source>
</evidence>
<dbReference type="Proteomes" id="UP001268256">
    <property type="component" value="Unassembled WGS sequence"/>
</dbReference>
<dbReference type="InterPro" id="IPR050281">
    <property type="entry name" value="Flavin_monoamine_oxidase"/>
</dbReference>
<feature type="binding site" evidence="3">
    <location>
        <position position="207"/>
    </location>
    <ligand>
        <name>FAD</name>
        <dbReference type="ChEBI" id="CHEBI:57692"/>
    </ligand>
</feature>
<accession>A0AAE4FTG2</accession>
<dbReference type="EC" id="1.-.-.-" evidence="5"/>
<sequence length="428" mass="48323">MTDLMDADVIVIGAGVAGLAAAQKLHQAGQQVLVLEARHRPGGRVWTDTDWLGVPIENGAEFIHGDQAITWDWINRAETIQIPRYQTYAFEVNNQLYPYETVKTWPGFQRFFDLEYQDFPQLPWPEPDCSLRAWLNQIKMPPVAKEFADQFQGHLYLTSADQLSLQELIHECRVHHAGDDNFRIQAGYQALIQQLTQGLDIHYNQAVDTITWQPNHVTIQTNTRTYQAPQVIITIPLALLQQGIPQFYPPLPTDKQQAIQSLHVGPAMKLQMIFREIFWAPETSLFMSLGPMMVWWSPSYHRPGFPPVLTAFIGGERATHLFNQTEAELIEQGLADLCRIFGNEQPRHLFQKARNINWTTDPWARGGYSSVPPGAFGLRDHLAQPLEKTLYFAGEATVTHSNPATVHGAIETGQRAAGEILQALTSSL</sequence>
<organism evidence="5 6">
    <name type="scientific">Pseudocalidococcus azoricus BACA0444</name>
    <dbReference type="NCBI Taxonomy" id="2918990"/>
    <lineage>
        <taxon>Bacteria</taxon>
        <taxon>Bacillati</taxon>
        <taxon>Cyanobacteriota</taxon>
        <taxon>Cyanophyceae</taxon>
        <taxon>Acaryochloridales</taxon>
        <taxon>Thermosynechococcaceae</taxon>
        <taxon>Pseudocalidococcus</taxon>
        <taxon>Pseudocalidococcus azoricus</taxon>
    </lineage>
</organism>
<dbReference type="SUPFAM" id="SSF51905">
    <property type="entry name" value="FAD/NAD(P)-binding domain"/>
    <property type="match status" value="1"/>
</dbReference>